<dbReference type="AlphaFoldDB" id="A0A9P9ETY8"/>
<comment type="caution">
    <text evidence="1">The sequence shown here is derived from an EMBL/GenBank/DDBJ whole genome shotgun (WGS) entry which is preliminary data.</text>
</comment>
<dbReference type="EMBL" id="JAGMUU010000010">
    <property type="protein sequence ID" value="KAH7144291.1"/>
    <property type="molecule type" value="Genomic_DNA"/>
</dbReference>
<evidence type="ECO:0000313" key="1">
    <source>
        <dbReference type="EMBL" id="KAH7144291.1"/>
    </source>
</evidence>
<protein>
    <submittedName>
        <fullName evidence="1">Uncharacterized protein</fullName>
    </submittedName>
</protein>
<keyword evidence="2" id="KW-1185">Reference proteome</keyword>
<proteinExistence type="predicted"/>
<reference evidence="1" key="1">
    <citation type="journal article" date="2021" name="Nat. Commun.">
        <title>Genetic determinants of endophytism in the Arabidopsis root mycobiome.</title>
        <authorList>
            <person name="Mesny F."/>
            <person name="Miyauchi S."/>
            <person name="Thiergart T."/>
            <person name="Pickel B."/>
            <person name="Atanasova L."/>
            <person name="Karlsson M."/>
            <person name="Huettel B."/>
            <person name="Barry K.W."/>
            <person name="Haridas S."/>
            <person name="Chen C."/>
            <person name="Bauer D."/>
            <person name="Andreopoulos W."/>
            <person name="Pangilinan J."/>
            <person name="LaButti K."/>
            <person name="Riley R."/>
            <person name="Lipzen A."/>
            <person name="Clum A."/>
            <person name="Drula E."/>
            <person name="Henrissat B."/>
            <person name="Kohler A."/>
            <person name="Grigoriev I.V."/>
            <person name="Martin F.M."/>
            <person name="Hacquard S."/>
        </authorList>
    </citation>
    <scope>NUCLEOTIDE SEQUENCE</scope>
    <source>
        <strain evidence="1">MPI-CAGE-AT-0021</strain>
    </source>
</reference>
<dbReference type="Proteomes" id="UP000717696">
    <property type="component" value="Unassembled WGS sequence"/>
</dbReference>
<organism evidence="1 2">
    <name type="scientific">Dactylonectria estremocensis</name>
    <dbReference type="NCBI Taxonomy" id="1079267"/>
    <lineage>
        <taxon>Eukaryota</taxon>
        <taxon>Fungi</taxon>
        <taxon>Dikarya</taxon>
        <taxon>Ascomycota</taxon>
        <taxon>Pezizomycotina</taxon>
        <taxon>Sordariomycetes</taxon>
        <taxon>Hypocreomycetidae</taxon>
        <taxon>Hypocreales</taxon>
        <taxon>Nectriaceae</taxon>
        <taxon>Dactylonectria</taxon>
    </lineage>
</organism>
<name>A0A9P9ETY8_9HYPO</name>
<evidence type="ECO:0000313" key="2">
    <source>
        <dbReference type="Proteomes" id="UP000717696"/>
    </source>
</evidence>
<sequence>MALRSVSGKIFASSVVAALTVGGTYGFFVHRRIKATDPKKITTLLNIPESLQKSVSVNEIVNAKKHPQMEDSRFVTIEVPPEHQNVTDEVLLARFAKGFFGGLVIAPERIFLQTFRPRFLNFSKIKTPETIPQIWEVNQLSDNQLPPIYSELFGVFQVIDAQIEPKSHLKDQKGRTESYVDFGFCSDQSRFAGVHRFSVVRSDEASPGQRTVQIHLQSMTCNPTVNKPLGVQSMFKFHLAYAELLFREGVSQVTAPFGKV</sequence>
<gene>
    <name evidence="1" type="ORF">B0J13DRAFT_622853</name>
</gene>
<dbReference type="OrthoDB" id="3354680at2759"/>
<accession>A0A9P9ETY8</accession>